<accession>A0ABT1RTH6</accession>
<feature type="chain" id="PRO_5047332667" description="Lipoprotein" evidence="1">
    <location>
        <begin position="33"/>
        <end position="220"/>
    </location>
</feature>
<evidence type="ECO:0000313" key="3">
    <source>
        <dbReference type="Proteomes" id="UP001524502"/>
    </source>
</evidence>
<evidence type="ECO:0008006" key="4">
    <source>
        <dbReference type="Google" id="ProtNLM"/>
    </source>
</evidence>
<reference evidence="2 3" key="1">
    <citation type="submission" date="2022-06" db="EMBL/GenBank/DDBJ databases">
        <title>Isolation of gut microbiota from human fecal samples.</title>
        <authorList>
            <person name="Pamer E.G."/>
            <person name="Barat B."/>
            <person name="Waligurski E."/>
            <person name="Medina S."/>
            <person name="Paddock L."/>
            <person name="Mostad J."/>
        </authorList>
    </citation>
    <scope>NUCLEOTIDE SEQUENCE [LARGE SCALE GENOMIC DNA]</scope>
    <source>
        <strain evidence="2 3">SL.3.17</strain>
    </source>
</reference>
<name>A0ABT1RTH6_9FIRM</name>
<evidence type="ECO:0000256" key="1">
    <source>
        <dbReference type="SAM" id="SignalP"/>
    </source>
</evidence>
<evidence type="ECO:0000313" key="2">
    <source>
        <dbReference type="EMBL" id="MCQ4638424.1"/>
    </source>
</evidence>
<protein>
    <recommendedName>
        <fullName evidence="4">Lipoprotein</fullName>
    </recommendedName>
</protein>
<dbReference type="RefSeq" id="WP_256133620.1">
    <property type="nucleotide sequence ID" value="NZ_JANFXK010000028.1"/>
</dbReference>
<keyword evidence="3" id="KW-1185">Reference proteome</keyword>
<comment type="caution">
    <text evidence="2">The sequence shown here is derived from an EMBL/GenBank/DDBJ whole genome shotgun (WGS) entry which is preliminary data.</text>
</comment>
<dbReference type="EMBL" id="JANFXK010000028">
    <property type="protein sequence ID" value="MCQ4638424.1"/>
    <property type="molecule type" value="Genomic_DNA"/>
</dbReference>
<proteinExistence type="predicted"/>
<organism evidence="2 3">
    <name type="scientific">Anaerovorax odorimutans</name>
    <dbReference type="NCBI Taxonomy" id="109327"/>
    <lineage>
        <taxon>Bacteria</taxon>
        <taxon>Bacillati</taxon>
        <taxon>Bacillota</taxon>
        <taxon>Clostridia</taxon>
        <taxon>Peptostreptococcales</taxon>
        <taxon>Anaerovoracaceae</taxon>
        <taxon>Anaerovorax</taxon>
    </lineage>
</organism>
<sequence length="220" mass="23979">MKNLQISQKHIVFVLLSVILFAATATATFSYATENTAAMTENTKDHSVQYYKDGVQISEQEYKAETAKDAVSFSDASLKPETSDPIIGEAYAILPMKVETTETGKATKAAAAENVRINSYATYSKTNGVVVHSKLYIASGRKALKTMSGKLKFTVRGQAFYNGSYKVSKTSYVSALTNTKNTKVKGDPGFSFYIKDSGTGTGKNLVGKNYSIEYFCKIPK</sequence>
<gene>
    <name evidence="2" type="ORF">NE619_16965</name>
</gene>
<keyword evidence="1" id="KW-0732">Signal</keyword>
<dbReference type="Proteomes" id="UP001524502">
    <property type="component" value="Unassembled WGS sequence"/>
</dbReference>
<feature type="signal peptide" evidence="1">
    <location>
        <begin position="1"/>
        <end position="32"/>
    </location>
</feature>